<sequence length="73" mass="8241">MLKVLIELDFPALDLPAKAISTPASTGNSLKLFTEIVNFAFCKKGMVFPYFMSNNAITLNLIWLECLINLFRK</sequence>
<reference evidence="1 2" key="1">
    <citation type="submission" date="2006-11" db="EMBL/GenBank/DDBJ databases">
        <authorList>
            <person name="Giovannoni S."/>
            <person name="Vergin K."/>
            <person name="Ferriera S."/>
            <person name="Johnson J."/>
            <person name="Kravitz S."/>
            <person name="Beeson K."/>
            <person name="Sutton G."/>
            <person name="Rogers Y.-H."/>
            <person name="Friedman R."/>
            <person name="Frazier M."/>
            <person name="Venter J.C."/>
        </authorList>
    </citation>
    <scope>NUCLEOTIDE SEQUENCE [LARGE SCALE GENOMIC DNA]</scope>
    <source>
        <strain evidence="1 2">HTCC2181</strain>
    </source>
</reference>
<proteinExistence type="predicted"/>
<dbReference type="Proteomes" id="UP000054262">
    <property type="component" value="Unassembled WGS sequence"/>
</dbReference>
<accession>A0P4J1</accession>
<gene>
    <name evidence="1" type="ORF">MB2181_00220</name>
</gene>
<name>A0P4J1_9PROT</name>
<evidence type="ECO:0000313" key="1">
    <source>
        <dbReference type="EMBL" id="EAV46451.1"/>
    </source>
</evidence>
<dbReference type="EMBL" id="AAUX01000001">
    <property type="protein sequence ID" value="EAV46451.1"/>
    <property type="molecule type" value="Genomic_DNA"/>
</dbReference>
<dbReference type="AlphaFoldDB" id="A0P4J1"/>
<organism evidence="1 2">
    <name type="scientific">Methylophilales bacterium HTCC2181</name>
    <dbReference type="NCBI Taxonomy" id="383631"/>
    <lineage>
        <taxon>Bacteria</taxon>
        <taxon>Pseudomonadati</taxon>
        <taxon>Pseudomonadota</taxon>
        <taxon>Betaproteobacteria</taxon>
        <taxon>Nitrosomonadales</taxon>
        <taxon>OM43 clade</taxon>
    </lineage>
</organism>
<keyword evidence="2" id="KW-1185">Reference proteome</keyword>
<evidence type="ECO:0000313" key="2">
    <source>
        <dbReference type="Proteomes" id="UP000054262"/>
    </source>
</evidence>
<comment type="caution">
    <text evidence="1">The sequence shown here is derived from an EMBL/GenBank/DDBJ whole genome shotgun (WGS) entry which is preliminary data.</text>
</comment>
<protein>
    <submittedName>
        <fullName evidence="1">Uncharacterized protein</fullName>
    </submittedName>
</protein>